<dbReference type="Gene3D" id="2.40.30.110">
    <property type="entry name" value="Aminomethyltransferase beta-barrel domains"/>
    <property type="match status" value="1"/>
</dbReference>
<dbReference type="InterPro" id="IPR006223">
    <property type="entry name" value="GcvT"/>
</dbReference>
<evidence type="ECO:0000256" key="3">
    <source>
        <dbReference type="ARBA" id="ARBA00022576"/>
    </source>
</evidence>
<dbReference type="Pfam" id="PF08669">
    <property type="entry name" value="GCV_T_C"/>
    <property type="match status" value="1"/>
</dbReference>
<comment type="similarity">
    <text evidence="1">Belongs to the GcvT family.</text>
</comment>
<dbReference type="NCBIfam" id="NF010093">
    <property type="entry name" value="PRK13579.1"/>
    <property type="match status" value="1"/>
</dbReference>
<keyword evidence="3" id="KW-0032">Aminotransferase</keyword>
<evidence type="ECO:0000256" key="1">
    <source>
        <dbReference type="ARBA" id="ARBA00008609"/>
    </source>
</evidence>
<dbReference type="EMBL" id="JBEPSM010000001">
    <property type="protein sequence ID" value="MET4632142.1"/>
    <property type="molecule type" value="Genomic_DNA"/>
</dbReference>
<keyword evidence="10" id="KW-1185">Reference proteome</keyword>
<evidence type="ECO:0000259" key="8">
    <source>
        <dbReference type="Pfam" id="PF08669"/>
    </source>
</evidence>
<dbReference type="GO" id="GO:0004047">
    <property type="term" value="F:aminomethyltransferase activity"/>
    <property type="evidence" value="ECO:0007669"/>
    <property type="project" value="UniProtKB-EC"/>
</dbReference>
<dbReference type="Gene3D" id="4.10.1250.10">
    <property type="entry name" value="Aminomethyltransferase fragment"/>
    <property type="match status" value="1"/>
</dbReference>
<dbReference type="InterPro" id="IPR027266">
    <property type="entry name" value="TrmE/GcvT-like"/>
</dbReference>
<evidence type="ECO:0000313" key="10">
    <source>
        <dbReference type="Proteomes" id="UP001549321"/>
    </source>
</evidence>
<evidence type="ECO:0000259" key="7">
    <source>
        <dbReference type="Pfam" id="PF01571"/>
    </source>
</evidence>
<dbReference type="Gene3D" id="3.30.1360.120">
    <property type="entry name" value="Probable tRNA modification gtpase trme, domain 1"/>
    <property type="match status" value="1"/>
</dbReference>
<proteinExistence type="inferred from homology"/>
<dbReference type="SUPFAM" id="SSF103025">
    <property type="entry name" value="Folate-binding domain"/>
    <property type="match status" value="1"/>
</dbReference>
<name>A0ABV2QSY8_9HYPH</name>
<dbReference type="Proteomes" id="UP001549321">
    <property type="component" value="Unassembled WGS sequence"/>
</dbReference>
<comment type="catalytic activity">
    <reaction evidence="6">
        <text>N(6)-[(R)-S(8)-aminomethyldihydrolipoyl]-L-lysyl-[protein] + (6S)-5,6,7,8-tetrahydrofolate = N(6)-[(R)-dihydrolipoyl]-L-lysyl-[protein] + (6R)-5,10-methylene-5,6,7,8-tetrahydrofolate + NH4(+)</text>
        <dbReference type="Rhea" id="RHEA:16945"/>
        <dbReference type="Rhea" id="RHEA-COMP:10475"/>
        <dbReference type="Rhea" id="RHEA-COMP:10492"/>
        <dbReference type="ChEBI" id="CHEBI:15636"/>
        <dbReference type="ChEBI" id="CHEBI:28938"/>
        <dbReference type="ChEBI" id="CHEBI:57453"/>
        <dbReference type="ChEBI" id="CHEBI:83100"/>
        <dbReference type="ChEBI" id="CHEBI:83143"/>
        <dbReference type="EC" id="2.1.2.10"/>
    </reaction>
</comment>
<protein>
    <recommendedName>
        <fullName evidence="2">aminomethyltransferase</fullName>
        <ecNumber evidence="2">2.1.2.10</ecNumber>
    </recommendedName>
    <alternativeName>
        <fullName evidence="5">Glycine cleavage system T protein</fullName>
    </alternativeName>
</protein>
<evidence type="ECO:0000256" key="6">
    <source>
        <dbReference type="ARBA" id="ARBA00047665"/>
    </source>
</evidence>
<dbReference type="PANTHER" id="PTHR43757:SF2">
    <property type="entry name" value="AMINOMETHYLTRANSFERASE, MITOCHONDRIAL"/>
    <property type="match status" value="1"/>
</dbReference>
<evidence type="ECO:0000256" key="2">
    <source>
        <dbReference type="ARBA" id="ARBA00012616"/>
    </source>
</evidence>
<dbReference type="RefSeq" id="WP_354547883.1">
    <property type="nucleotide sequence ID" value="NZ_JBEPSM010000001.1"/>
</dbReference>
<feature type="domain" description="GCVT N-terminal" evidence="7">
    <location>
        <begin position="18"/>
        <end position="271"/>
    </location>
</feature>
<dbReference type="NCBIfam" id="NF001567">
    <property type="entry name" value="PRK00389.1"/>
    <property type="match status" value="1"/>
</dbReference>
<organism evidence="9 10">
    <name type="scientific">Kaistia defluvii</name>
    <dbReference type="NCBI Taxonomy" id="410841"/>
    <lineage>
        <taxon>Bacteria</taxon>
        <taxon>Pseudomonadati</taxon>
        <taxon>Pseudomonadota</taxon>
        <taxon>Alphaproteobacteria</taxon>
        <taxon>Hyphomicrobiales</taxon>
        <taxon>Kaistiaceae</taxon>
        <taxon>Kaistia</taxon>
    </lineage>
</organism>
<dbReference type="PANTHER" id="PTHR43757">
    <property type="entry name" value="AMINOMETHYLTRANSFERASE"/>
    <property type="match status" value="1"/>
</dbReference>
<evidence type="ECO:0000313" key="9">
    <source>
        <dbReference type="EMBL" id="MET4632142.1"/>
    </source>
</evidence>
<gene>
    <name evidence="9" type="ORF">ABIE08_000055</name>
</gene>
<reference evidence="9 10" key="1">
    <citation type="submission" date="2024-06" db="EMBL/GenBank/DDBJ databases">
        <title>Sorghum-associated microbial communities from plants grown in Nebraska, USA.</title>
        <authorList>
            <person name="Schachtman D."/>
        </authorList>
    </citation>
    <scope>NUCLEOTIDE SEQUENCE [LARGE SCALE GENOMIC DNA]</scope>
    <source>
        <strain evidence="9 10">3207</strain>
    </source>
</reference>
<dbReference type="InterPro" id="IPR029043">
    <property type="entry name" value="GcvT/YgfZ_C"/>
</dbReference>
<dbReference type="InterPro" id="IPR006222">
    <property type="entry name" value="GCVT_N"/>
</dbReference>
<sequence>MAEQADTDLLLETPLAGLHRELGARMVPFAGYAMPVQYPKGILTEHNWTRESAGLFDVSHMGQAYLVGPDHATTARALEALTPGEFQALAPGRIRYTLLTTPEGGIIDDLMVTRSADPNEDGTLYLVVNAGRKAIDYAHIAANLPEGVTLEPADDLALVALQGPKAAEVMARHCPEAAGMGFMTAARFAVDGIDCHLSRSGYTGEDGYEISVRSADAEALVRALLAEPEVEPVGLGARDSLRLEAGLCLYGHDIDEATSPVEADLGFALAKRRRAEGGFPGAGRILGELASGPARLRVGIKPEGRAPAREGTEIRDAAGTTIGIVTSGGFGPTAGGPVAMGYVAAEHAAPGTPVTLVVRGKDLAASVVAMPFVPHRYFRKQA</sequence>
<dbReference type="NCBIfam" id="TIGR00528">
    <property type="entry name" value="gcvT"/>
    <property type="match status" value="1"/>
</dbReference>
<dbReference type="InterPro" id="IPR028896">
    <property type="entry name" value="GcvT/YgfZ/DmdA"/>
</dbReference>
<dbReference type="EC" id="2.1.2.10" evidence="2"/>
<dbReference type="SUPFAM" id="SSF101790">
    <property type="entry name" value="Aminomethyltransferase beta-barrel domain"/>
    <property type="match status" value="1"/>
</dbReference>
<feature type="domain" description="Aminomethyltransferase C-terminal" evidence="8">
    <location>
        <begin position="297"/>
        <end position="373"/>
    </location>
</feature>
<dbReference type="Pfam" id="PF01571">
    <property type="entry name" value="GCV_T"/>
    <property type="match status" value="1"/>
</dbReference>
<dbReference type="InterPro" id="IPR013977">
    <property type="entry name" value="GcvT_C"/>
</dbReference>
<evidence type="ECO:0000256" key="4">
    <source>
        <dbReference type="ARBA" id="ARBA00022679"/>
    </source>
</evidence>
<dbReference type="Gene3D" id="3.30.70.1400">
    <property type="entry name" value="Aminomethyltransferase beta-barrel domains"/>
    <property type="match status" value="1"/>
</dbReference>
<keyword evidence="4 9" id="KW-0808">Transferase</keyword>
<accession>A0ABV2QSY8</accession>
<evidence type="ECO:0000256" key="5">
    <source>
        <dbReference type="ARBA" id="ARBA00031395"/>
    </source>
</evidence>
<dbReference type="PIRSF" id="PIRSF006487">
    <property type="entry name" value="GcvT"/>
    <property type="match status" value="1"/>
</dbReference>
<comment type="caution">
    <text evidence="9">The sequence shown here is derived from an EMBL/GenBank/DDBJ whole genome shotgun (WGS) entry which is preliminary data.</text>
</comment>